<dbReference type="SUPFAM" id="SSF101447">
    <property type="entry name" value="Formin homology 2 domain (FH2 domain)"/>
    <property type="match status" value="1"/>
</dbReference>
<dbReference type="InterPro" id="IPR042201">
    <property type="entry name" value="FH2_Formin_sf"/>
</dbReference>
<dbReference type="InterPro" id="IPR010473">
    <property type="entry name" value="GTPase-bd"/>
</dbReference>
<keyword evidence="1" id="KW-0175">Coiled coil</keyword>
<dbReference type="Proteomes" id="UP000050794">
    <property type="component" value="Unassembled WGS sequence"/>
</dbReference>
<feature type="coiled-coil region" evidence="1">
    <location>
        <begin position="450"/>
        <end position="477"/>
    </location>
</feature>
<dbReference type="InterPro" id="IPR015425">
    <property type="entry name" value="FH2_Formin"/>
</dbReference>
<sequence>MLEEIVEKAMCCFNKVAPDKATENARREHPQINHIFTLETANVDKIHLDDAFPRFVAELDLSPEKEKSLYEQPIEKKWLMLTEQSIIRDKFELGGLKSCAEFIRILSEQEKNFTESEEVLANLESLAVALRTQSNSFVQKFVKLGGAFILRNILNDCRFRAGRDYYAAAVLSSFRALLNSTSGRVAVLSSNDILVAIASSLHFHYAKCKVSHSQVVNRIFLQVKILCLEILSGICLINDGHEKVLKALTEASSILGERTRFQRIIDDLHRNYRSERETDRVQTAAMSLINALLSTGPAENSLEVRMHLRVEMLMLGLHGVVESLRDSSSTMLNDHLDFFEMSRQDDEQHFTRGDSGSSTPVDLESASDIAEFIAHRLDSTVALPHFVSMLQHLLLVPTDEKHIHIWRLFDMTLQQLSLQTTVDVCVDVNQPVINVDMNEILSRLQTQYDYDKLKAVYNELEDEFRRQQTNMLELRNRLGTLDGCSLCSRQSADSLSPSDPHQSPRPLLLPPIRPPKVPPPPPPPSSQQLKILGGTIHAQSLVKKNIPKPNGPMKSLNWTVIQNEKIAGTIWDKIDDEKLYQQLDLAELSENFAMAKGAVEEAESVSETLRRKCRGGSSVSVIEPRRAQNCTIMLSKLRLTNKQITRALLSMDQYGELPRDMLEQMLKFIPTKEEISRLRETVEKFKTPSVLAIADRFLYEVSNIPRYEQRLRCLFIITTFKERLDDVATNIQAITNASISISNSKRLRYLLRLILAVGNYLNYGKRNGNAFGFALDSLCVLTDVRNSLRSDQNLLHYIIQIADAKFPDILRLKRDFGGVHDASRHSRTEIEQELLSLRGCLANVSDELRNEELDISHASTSGEGNEDRLVPALSNFLGSANANFLEVDRQFDEMNKKFGECVRLFGEDSTSSSPDEFFGILAKFINSFTECNHQIWQERENIERIKKQTLARSIFAKKSRRRDSRTRDFDQLVSALQSGEIFSEELSRLRSSYRSRRKPKK</sequence>
<dbReference type="InterPro" id="IPR016024">
    <property type="entry name" value="ARM-type_fold"/>
</dbReference>
<feature type="region of interest" description="Disordered" evidence="2">
    <location>
        <begin position="489"/>
        <end position="528"/>
    </location>
</feature>
<feature type="domain" description="FH2" evidence="4">
    <location>
        <begin position="543"/>
        <end position="954"/>
    </location>
</feature>
<reference evidence="5 6" key="2">
    <citation type="submission" date="2018-11" db="EMBL/GenBank/DDBJ databases">
        <authorList>
            <consortium name="Pathogen Informatics"/>
        </authorList>
    </citation>
    <scope>NUCLEOTIDE SEQUENCE [LARGE SCALE GENOMIC DNA]</scope>
</reference>
<dbReference type="Pfam" id="PF06371">
    <property type="entry name" value="Drf_GBD"/>
    <property type="match status" value="1"/>
</dbReference>
<dbReference type="Pfam" id="PF02181">
    <property type="entry name" value="FH2"/>
    <property type="match status" value="1"/>
</dbReference>
<dbReference type="EMBL" id="UYWY01019967">
    <property type="protein sequence ID" value="VDM39983.1"/>
    <property type="molecule type" value="Genomic_DNA"/>
</dbReference>
<dbReference type="InterPro" id="IPR014768">
    <property type="entry name" value="GBD/FH3_dom"/>
</dbReference>
<gene>
    <name evidence="5" type="ORF">TCNE_LOCUS8662</name>
</gene>
<dbReference type="PROSITE" id="PS51444">
    <property type="entry name" value="FH2"/>
    <property type="match status" value="1"/>
</dbReference>
<dbReference type="Gene3D" id="1.25.10.10">
    <property type="entry name" value="Leucine-rich Repeat Variant"/>
    <property type="match status" value="1"/>
</dbReference>
<dbReference type="InterPro" id="IPR051425">
    <property type="entry name" value="Formin_Homology"/>
</dbReference>
<dbReference type="Pfam" id="PF06367">
    <property type="entry name" value="Drf_FH3"/>
    <property type="match status" value="1"/>
</dbReference>
<evidence type="ECO:0000313" key="7">
    <source>
        <dbReference type="WBParaSite" id="TCNE_0000866001-mRNA-1"/>
    </source>
</evidence>
<feature type="compositionally biased region" description="Polar residues" evidence="2">
    <location>
        <begin position="489"/>
        <end position="501"/>
    </location>
</feature>
<evidence type="ECO:0000256" key="2">
    <source>
        <dbReference type="SAM" id="MobiDB-lite"/>
    </source>
</evidence>
<dbReference type="PROSITE" id="PS51232">
    <property type="entry name" value="GBD_FH3"/>
    <property type="match status" value="1"/>
</dbReference>
<organism evidence="6 7">
    <name type="scientific">Toxocara canis</name>
    <name type="common">Canine roundworm</name>
    <dbReference type="NCBI Taxonomy" id="6265"/>
    <lineage>
        <taxon>Eukaryota</taxon>
        <taxon>Metazoa</taxon>
        <taxon>Ecdysozoa</taxon>
        <taxon>Nematoda</taxon>
        <taxon>Chromadorea</taxon>
        <taxon>Rhabditida</taxon>
        <taxon>Spirurina</taxon>
        <taxon>Ascaridomorpha</taxon>
        <taxon>Ascaridoidea</taxon>
        <taxon>Toxocaridae</taxon>
        <taxon>Toxocara</taxon>
    </lineage>
</organism>
<name>A0A183UJJ0_TOXCA</name>
<dbReference type="GO" id="GO:0031267">
    <property type="term" value="F:small GTPase binding"/>
    <property type="evidence" value="ECO:0007669"/>
    <property type="project" value="InterPro"/>
</dbReference>
<evidence type="ECO:0000259" key="4">
    <source>
        <dbReference type="PROSITE" id="PS51444"/>
    </source>
</evidence>
<protein>
    <submittedName>
        <fullName evidence="7">GBD/FH3 domain-containing protein</fullName>
    </submittedName>
</protein>
<dbReference type="PANTHER" id="PTHR45725:SF1">
    <property type="entry name" value="DISHEVELLED ASSOCIATED ACTIVATOR OF MORPHOGENESIS, ISOFORM D"/>
    <property type="match status" value="1"/>
</dbReference>
<feature type="domain" description="GBD/FH3" evidence="3">
    <location>
        <begin position="40"/>
        <end position="424"/>
    </location>
</feature>
<keyword evidence="6" id="KW-1185">Reference proteome</keyword>
<dbReference type="Gene3D" id="1.20.58.2220">
    <property type="entry name" value="Formin, FH2 domain"/>
    <property type="match status" value="1"/>
</dbReference>
<dbReference type="WBParaSite" id="TCNE_0000866001-mRNA-1">
    <property type="protein sequence ID" value="TCNE_0000866001-mRNA-1"/>
    <property type="gene ID" value="TCNE_0000866001"/>
</dbReference>
<dbReference type="InterPro" id="IPR010472">
    <property type="entry name" value="FH3_dom"/>
</dbReference>
<dbReference type="GO" id="GO:0030036">
    <property type="term" value="P:actin cytoskeleton organization"/>
    <property type="evidence" value="ECO:0007669"/>
    <property type="project" value="InterPro"/>
</dbReference>
<dbReference type="AlphaFoldDB" id="A0A183UJJ0"/>
<dbReference type="PANTHER" id="PTHR45725">
    <property type="entry name" value="FORMIN HOMOLOGY 2 FAMILY MEMBER"/>
    <property type="match status" value="1"/>
</dbReference>
<evidence type="ECO:0000313" key="5">
    <source>
        <dbReference type="EMBL" id="VDM39983.1"/>
    </source>
</evidence>
<proteinExistence type="predicted"/>
<dbReference type="SMART" id="SM01139">
    <property type="entry name" value="Drf_FH3"/>
    <property type="match status" value="1"/>
</dbReference>
<dbReference type="SUPFAM" id="SSF48371">
    <property type="entry name" value="ARM repeat"/>
    <property type="match status" value="1"/>
</dbReference>
<accession>A0A183UJJ0</accession>
<feature type="compositionally biased region" description="Pro residues" evidence="2">
    <location>
        <begin position="507"/>
        <end position="525"/>
    </location>
</feature>
<evidence type="ECO:0000256" key="1">
    <source>
        <dbReference type="SAM" id="Coils"/>
    </source>
</evidence>
<dbReference type="GO" id="GO:0003779">
    <property type="term" value="F:actin binding"/>
    <property type="evidence" value="ECO:0007669"/>
    <property type="project" value="InterPro"/>
</dbReference>
<dbReference type="SMART" id="SM01140">
    <property type="entry name" value="Drf_GBD"/>
    <property type="match status" value="1"/>
</dbReference>
<reference evidence="7" key="1">
    <citation type="submission" date="2016-06" db="UniProtKB">
        <authorList>
            <consortium name="WormBaseParasite"/>
        </authorList>
    </citation>
    <scope>IDENTIFICATION</scope>
</reference>
<evidence type="ECO:0000259" key="3">
    <source>
        <dbReference type="PROSITE" id="PS51232"/>
    </source>
</evidence>
<evidence type="ECO:0000313" key="6">
    <source>
        <dbReference type="Proteomes" id="UP000050794"/>
    </source>
</evidence>
<dbReference type="InterPro" id="IPR011989">
    <property type="entry name" value="ARM-like"/>
</dbReference>
<dbReference type="GO" id="GO:0030838">
    <property type="term" value="P:positive regulation of actin filament polymerization"/>
    <property type="evidence" value="ECO:0007669"/>
    <property type="project" value="TreeGrafter"/>
</dbReference>
<dbReference type="SMART" id="SM00498">
    <property type="entry name" value="FH2"/>
    <property type="match status" value="1"/>
</dbReference>
<dbReference type="Gene3D" id="1.10.238.150">
    <property type="entry name" value="Formin, FH3 diaphanous domain"/>
    <property type="match status" value="1"/>
</dbReference>